<evidence type="ECO:0008006" key="4">
    <source>
        <dbReference type="Google" id="ProtNLM"/>
    </source>
</evidence>
<reference evidence="2 3" key="1">
    <citation type="submission" date="2024-09" db="EMBL/GenBank/DDBJ databases">
        <authorList>
            <person name="Sun Q."/>
            <person name="Mori K."/>
        </authorList>
    </citation>
    <scope>NUCLEOTIDE SEQUENCE [LARGE SCALE GENOMIC DNA]</scope>
    <source>
        <strain evidence="2 3">CECT 7682</strain>
    </source>
</reference>
<feature type="coiled-coil region" evidence="1">
    <location>
        <begin position="114"/>
        <end position="141"/>
    </location>
</feature>
<sequence>MLKVLNGALVFLLIIGLLSCSSNRVDNEELKEEVISIHDEVMPKMGELKSLQKEFSQKAQQLTLEDSVAHKEEVKELKNVAQELEQAYEGMFEWMRQFEVDFQDMTEEEVTQYLNEQKEKVKQVNKSIKEALEKAEKLKSE</sequence>
<gene>
    <name evidence="2" type="ORF">ACFFUR_14190</name>
</gene>
<dbReference type="EMBL" id="JBHMEW010000065">
    <property type="protein sequence ID" value="MFB9212961.1"/>
    <property type="molecule type" value="Genomic_DNA"/>
</dbReference>
<protein>
    <recommendedName>
        <fullName evidence="4">Viral A-type inclusion protein</fullName>
    </recommendedName>
</protein>
<keyword evidence="1" id="KW-0175">Coiled coil</keyword>
<dbReference type="PROSITE" id="PS51257">
    <property type="entry name" value="PROKAR_LIPOPROTEIN"/>
    <property type="match status" value="1"/>
</dbReference>
<dbReference type="RefSeq" id="WP_290248426.1">
    <property type="nucleotide sequence ID" value="NZ_JAUFQT010000001.1"/>
</dbReference>
<name>A0ABV5J801_9BACT</name>
<comment type="caution">
    <text evidence="2">The sequence shown here is derived from an EMBL/GenBank/DDBJ whole genome shotgun (WGS) entry which is preliminary data.</text>
</comment>
<evidence type="ECO:0000313" key="2">
    <source>
        <dbReference type="EMBL" id="MFB9212961.1"/>
    </source>
</evidence>
<keyword evidence="3" id="KW-1185">Reference proteome</keyword>
<evidence type="ECO:0000256" key="1">
    <source>
        <dbReference type="SAM" id="Coils"/>
    </source>
</evidence>
<evidence type="ECO:0000313" key="3">
    <source>
        <dbReference type="Proteomes" id="UP001589654"/>
    </source>
</evidence>
<organism evidence="2 3">
    <name type="scientific">Echinicola jeungdonensis</name>
    <dbReference type="NCBI Taxonomy" id="709343"/>
    <lineage>
        <taxon>Bacteria</taxon>
        <taxon>Pseudomonadati</taxon>
        <taxon>Bacteroidota</taxon>
        <taxon>Cytophagia</taxon>
        <taxon>Cytophagales</taxon>
        <taxon>Cyclobacteriaceae</taxon>
        <taxon>Echinicola</taxon>
    </lineage>
</organism>
<proteinExistence type="predicted"/>
<dbReference type="Proteomes" id="UP001589654">
    <property type="component" value="Unassembled WGS sequence"/>
</dbReference>
<accession>A0ABV5J801</accession>